<dbReference type="EMBL" id="UINC01138506">
    <property type="protein sequence ID" value="SVD24489.1"/>
    <property type="molecule type" value="Genomic_DNA"/>
</dbReference>
<dbReference type="Gene3D" id="1.10.150.20">
    <property type="entry name" value="5' to 3' exonuclease, C-terminal subdomain"/>
    <property type="match status" value="1"/>
</dbReference>
<dbReference type="GO" id="GO:0033567">
    <property type="term" value="P:DNA replication, Okazaki fragment processing"/>
    <property type="evidence" value="ECO:0007669"/>
    <property type="project" value="InterPro"/>
</dbReference>
<dbReference type="SUPFAM" id="SSF47807">
    <property type="entry name" value="5' to 3' exonuclease, C-terminal subdomain"/>
    <property type="match status" value="1"/>
</dbReference>
<dbReference type="GO" id="GO:0008409">
    <property type="term" value="F:5'-3' exonuclease activity"/>
    <property type="evidence" value="ECO:0007669"/>
    <property type="project" value="InterPro"/>
</dbReference>
<dbReference type="GO" id="GO:0017108">
    <property type="term" value="F:5'-flap endonuclease activity"/>
    <property type="evidence" value="ECO:0007669"/>
    <property type="project" value="InterPro"/>
</dbReference>
<proteinExistence type="predicted"/>
<dbReference type="PANTHER" id="PTHR42646:SF2">
    <property type="entry name" value="5'-3' EXONUCLEASE FAMILY PROTEIN"/>
    <property type="match status" value="1"/>
</dbReference>
<dbReference type="GO" id="GO:0003677">
    <property type="term" value="F:DNA binding"/>
    <property type="evidence" value="ECO:0007669"/>
    <property type="project" value="InterPro"/>
</dbReference>
<keyword evidence="2" id="KW-0378">Hydrolase</keyword>
<keyword evidence="1" id="KW-0540">Nuclease</keyword>
<dbReference type="InterPro" id="IPR036279">
    <property type="entry name" value="5-3_exonuclease_C_sf"/>
</dbReference>
<dbReference type="SMART" id="SM00475">
    <property type="entry name" value="53EXOc"/>
    <property type="match status" value="1"/>
</dbReference>
<protein>
    <recommendedName>
        <fullName evidence="3">5'-3' exonuclease domain-containing protein</fullName>
    </recommendedName>
</protein>
<gene>
    <name evidence="4" type="ORF">METZ01_LOCUS377343</name>
</gene>
<evidence type="ECO:0000256" key="2">
    <source>
        <dbReference type="ARBA" id="ARBA00022801"/>
    </source>
</evidence>
<reference evidence="4" key="1">
    <citation type="submission" date="2018-05" db="EMBL/GenBank/DDBJ databases">
        <authorList>
            <person name="Lanie J.A."/>
            <person name="Ng W.-L."/>
            <person name="Kazmierczak K.M."/>
            <person name="Andrzejewski T.M."/>
            <person name="Davidsen T.M."/>
            <person name="Wayne K.J."/>
            <person name="Tettelin H."/>
            <person name="Glass J.I."/>
            <person name="Rusch D."/>
            <person name="Podicherti R."/>
            <person name="Tsui H.-C.T."/>
            <person name="Winkler M.E."/>
        </authorList>
    </citation>
    <scope>NUCLEOTIDE SEQUENCE</scope>
</reference>
<dbReference type="InterPro" id="IPR029060">
    <property type="entry name" value="PIN-like_dom_sf"/>
</dbReference>
<dbReference type="InterPro" id="IPR038969">
    <property type="entry name" value="FEN"/>
</dbReference>
<evidence type="ECO:0000259" key="3">
    <source>
        <dbReference type="SMART" id="SM00475"/>
    </source>
</evidence>
<organism evidence="4">
    <name type="scientific">marine metagenome</name>
    <dbReference type="NCBI Taxonomy" id="408172"/>
    <lineage>
        <taxon>unclassified sequences</taxon>
        <taxon>metagenomes</taxon>
        <taxon>ecological metagenomes</taxon>
    </lineage>
</organism>
<evidence type="ECO:0000256" key="1">
    <source>
        <dbReference type="ARBA" id="ARBA00022722"/>
    </source>
</evidence>
<dbReference type="PANTHER" id="PTHR42646">
    <property type="entry name" value="FLAP ENDONUCLEASE XNI"/>
    <property type="match status" value="1"/>
</dbReference>
<name>A0A382TQZ1_9ZZZZ</name>
<dbReference type="Gene3D" id="3.40.50.1010">
    <property type="entry name" value="5'-nuclease"/>
    <property type="match status" value="1"/>
</dbReference>
<accession>A0A382TQZ1</accession>
<dbReference type="Pfam" id="PF02739">
    <property type="entry name" value="5_3_exonuc_N"/>
    <property type="match status" value="1"/>
</dbReference>
<dbReference type="InterPro" id="IPR036276">
    <property type="entry name" value="T4_RNaseH_C"/>
</dbReference>
<dbReference type="InterPro" id="IPR020046">
    <property type="entry name" value="5-3_exonucl_a-hlix_arch_N"/>
</dbReference>
<dbReference type="SUPFAM" id="SSF88723">
    <property type="entry name" value="PIN domain-like"/>
    <property type="match status" value="1"/>
</dbReference>
<sequence>MYRSKYHGEYGELVLCCDGRHSWRREHFPQYKASRKTSREADSRDWTQIFGCLDTIKSELREFFPYKYIEIEDAEADDIIGFLAKTQGIPIMIISGDKDFIQLQVKENVKQYSPITKKLITDKDPAKYLKEHILRGDSSDGVPNFLSADNCIVDKIRQTPITKKKIELWIDQDPEDFCNEEQLRNYHRNMKLIDLQYTPSNIADQVGKQFNEVPKGKRSGLLNFFIERKLNNLIESIGEF</sequence>
<evidence type="ECO:0000313" key="4">
    <source>
        <dbReference type="EMBL" id="SVD24489.1"/>
    </source>
</evidence>
<feature type="domain" description="5'-3' exonuclease" evidence="3">
    <location>
        <begin position="1"/>
        <end position="186"/>
    </location>
</feature>
<dbReference type="InterPro" id="IPR002421">
    <property type="entry name" value="5-3_exonuclease"/>
</dbReference>
<dbReference type="CDD" id="cd09860">
    <property type="entry name" value="PIN_T4-like"/>
    <property type="match status" value="1"/>
</dbReference>
<dbReference type="AlphaFoldDB" id="A0A382TQZ1"/>
<dbReference type="Pfam" id="PF09293">
    <property type="entry name" value="RNaseH_C"/>
    <property type="match status" value="1"/>
</dbReference>